<evidence type="ECO:0000313" key="1">
    <source>
        <dbReference type="EMBL" id="CAF0850140.1"/>
    </source>
</evidence>
<keyword evidence="2" id="KW-1185">Reference proteome</keyword>
<reference evidence="1" key="1">
    <citation type="submission" date="2021-02" db="EMBL/GenBank/DDBJ databases">
        <authorList>
            <person name="Nowell W R."/>
        </authorList>
    </citation>
    <scope>NUCLEOTIDE SEQUENCE</scope>
    <source>
        <strain evidence="1">Ploen Becks lab</strain>
    </source>
</reference>
<dbReference type="AlphaFoldDB" id="A0A813W564"/>
<dbReference type="Proteomes" id="UP000663879">
    <property type="component" value="Unassembled WGS sequence"/>
</dbReference>
<proteinExistence type="predicted"/>
<evidence type="ECO:0000313" key="2">
    <source>
        <dbReference type="Proteomes" id="UP000663879"/>
    </source>
</evidence>
<name>A0A813W564_9BILA</name>
<organism evidence="1 2">
    <name type="scientific">Brachionus calyciflorus</name>
    <dbReference type="NCBI Taxonomy" id="104777"/>
    <lineage>
        <taxon>Eukaryota</taxon>
        <taxon>Metazoa</taxon>
        <taxon>Spiralia</taxon>
        <taxon>Gnathifera</taxon>
        <taxon>Rotifera</taxon>
        <taxon>Eurotatoria</taxon>
        <taxon>Monogononta</taxon>
        <taxon>Pseudotrocha</taxon>
        <taxon>Ploima</taxon>
        <taxon>Brachionidae</taxon>
        <taxon>Brachionus</taxon>
    </lineage>
</organism>
<dbReference type="EMBL" id="CAJNOC010001268">
    <property type="protein sequence ID" value="CAF0850140.1"/>
    <property type="molecule type" value="Genomic_DNA"/>
</dbReference>
<gene>
    <name evidence="1" type="ORF">OXX778_LOCUS8907</name>
</gene>
<comment type="caution">
    <text evidence="1">The sequence shown here is derived from an EMBL/GenBank/DDBJ whole genome shotgun (WGS) entry which is preliminary data.</text>
</comment>
<accession>A0A813W564</accession>
<dbReference type="OrthoDB" id="6141723at2759"/>
<sequence>METKSLTRNFGINGLDDTSVTILAENNEIGKSENTIAVNNDENDEQTKILDIDELAIQIAPGEGLQPRSILYDNDCEELTFLKIYGCFKFQP</sequence>
<protein>
    <submittedName>
        <fullName evidence="1">Uncharacterized protein</fullName>
    </submittedName>
</protein>